<evidence type="ECO:0000313" key="2">
    <source>
        <dbReference type="Proteomes" id="UP000002033"/>
    </source>
</evidence>
<dbReference type="OrthoDB" id="9832575at2"/>
<dbReference type="STRING" id="582899.Hden_1109"/>
<sequence length="139" mass="15547">MIDSTEMKKRIFAALEEAGNEHADALLNTVIDPTGDPTEPAMFERCLRELFADGLIVMGTVCIPRGRESLTDDEGLAEIGKISAHYKFHPSDGIWLDSRFGGPPYYQTPEPEVILTDAGFEKSVSVVEKIGHNWWRPKR</sequence>
<dbReference type="KEGG" id="hdn:Hden_1109"/>
<keyword evidence="2" id="KW-1185">Reference proteome</keyword>
<dbReference type="RefSeq" id="WP_013215138.1">
    <property type="nucleotide sequence ID" value="NC_014313.1"/>
</dbReference>
<evidence type="ECO:0000313" key="1">
    <source>
        <dbReference type="EMBL" id="ADJ22923.1"/>
    </source>
</evidence>
<gene>
    <name evidence="1" type="ordered locus">Hden_1109</name>
</gene>
<accession>D8JVN4</accession>
<dbReference type="EMBL" id="CP002083">
    <property type="protein sequence ID" value="ADJ22923.1"/>
    <property type="molecule type" value="Genomic_DNA"/>
</dbReference>
<organism evidence="1 2">
    <name type="scientific">Hyphomicrobium denitrificans (strain ATCC 51888 / DSM 1869 / NCIMB 11706 / TK 0415)</name>
    <dbReference type="NCBI Taxonomy" id="582899"/>
    <lineage>
        <taxon>Bacteria</taxon>
        <taxon>Pseudomonadati</taxon>
        <taxon>Pseudomonadota</taxon>
        <taxon>Alphaproteobacteria</taxon>
        <taxon>Hyphomicrobiales</taxon>
        <taxon>Hyphomicrobiaceae</taxon>
        <taxon>Hyphomicrobium</taxon>
    </lineage>
</organism>
<proteinExistence type="predicted"/>
<protein>
    <submittedName>
        <fullName evidence="1">Uncharacterized protein</fullName>
    </submittedName>
</protein>
<dbReference type="AlphaFoldDB" id="D8JVN4"/>
<name>D8JVN4_HYPDA</name>
<dbReference type="Proteomes" id="UP000002033">
    <property type="component" value="Chromosome"/>
</dbReference>
<reference evidence="2" key="1">
    <citation type="journal article" date="2011" name="J. Bacteriol.">
        <title>Genome sequences of eight morphologically diverse alphaproteobacteria.</title>
        <authorList>
            <consortium name="US DOE Joint Genome Institute"/>
            <person name="Brown P.J."/>
            <person name="Kysela D.T."/>
            <person name="Buechlein A."/>
            <person name="Hemmerich C."/>
            <person name="Brun Y.V."/>
        </authorList>
    </citation>
    <scope>NUCLEOTIDE SEQUENCE [LARGE SCALE GENOMIC DNA]</scope>
    <source>
        <strain evidence="2">ATCC 51888 / DSM 1869 / NCIB 11706 / TK 0415</strain>
    </source>
</reference>
<dbReference type="HOGENOM" id="CLU_1842401_0_0_5"/>